<organism evidence="1 2">
    <name type="scientific">Herminiimonas glaciei</name>
    <dbReference type="NCBI Taxonomy" id="523788"/>
    <lineage>
        <taxon>Bacteria</taxon>
        <taxon>Pseudomonadati</taxon>
        <taxon>Pseudomonadota</taxon>
        <taxon>Betaproteobacteria</taxon>
        <taxon>Burkholderiales</taxon>
        <taxon>Oxalobacteraceae</taxon>
        <taxon>Herminiimonas</taxon>
    </lineage>
</organism>
<comment type="caution">
    <text evidence="1">The sequence shown here is derived from an EMBL/GenBank/DDBJ whole genome shotgun (WGS) entry which is preliminary data.</text>
</comment>
<accession>A0ABW2IEI0</accession>
<gene>
    <name evidence="1" type="ORF">ACFQPC_14765</name>
</gene>
<keyword evidence="2" id="KW-1185">Reference proteome</keyword>
<proteinExistence type="predicted"/>
<reference evidence="2" key="1">
    <citation type="journal article" date="2019" name="Int. J. Syst. Evol. Microbiol.">
        <title>The Global Catalogue of Microorganisms (GCM) 10K type strain sequencing project: providing services to taxonomists for standard genome sequencing and annotation.</title>
        <authorList>
            <consortium name="The Broad Institute Genomics Platform"/>
            <consortium name="The Broad Institute Genome Sequencing Center for Infectious Disease"/>
            <person name="Wu L."/>
            <person name="Ma J."/>
        </authorList>
    </citation>
    <scope>NUCLEOTIDE SEQUENCE [LARGE SCALE GENOMIC DNA]</scope>
    <source>
        <strain evidence="2">KACC 12508</strain>
    </source>
</reference>
<evidence type="ECO:0000313" key="1">
    <source>
        <dbReference type="EMBL" id="MFC7289307.1"/>
    </source>
</evidence>
<name>A0ABW2IEI0_9BURK</name>
<protein>
    <submittedName>
        <fullName evidence="1">Uncharacterized protein</fullName>
    </submittedName>
</protein>
<dbReference type="Proteomes" id="UP001596542">
    <property type="component" value="Unassembled WGS sequence"/>
</dbReference>
<dbReference type="EMBL" id="JBHTBU010000002">
    <property type="protein sequence ID" value="MFC7289307.1"/>
    <property type="molecule type" value="Genomic_DNA"/>
</dbReference>
<dbReference type="RefSeq" id="WP_382272625.1">
    <property type="nucleotide sequence ID" value="NZ_JBHTBU010000002.1"/>
</dbReference>
<evidence type="ECO:0000313" key="2">
    <source>
        <dbReference type="Proteomes" id="UP001596542"/>
    </source>
</evidence>
<sequence length="902" mass="102576">MNALITQRMRGGFLTYKISCFDSVYSEVTGESVDLSWEEVTELFSVHAIADSKEDIKLFNGTQFIESDTATPRRKTNVKEVSLLVVDYDGTMSIAEAKQRFKPYTYLGYTSFSHRQQDGVEKFRLVFPLSCPIPAHWALDEYGLVKSHGEYYKLTEALMKFAPGCDPVLLKPTQPYYFPSCPSERQSLAEIWTNDGAVLDWKKWEKDDIYATKDFSSAIPRKTNGLPNRQLAPGTEFHVGRTLITARDIKGRVAGVSCPFHTDRKGSEFIVRYPSGTICFHCKRCGTFSMHEDQQPSIAKISAPLEADANPLDAFTFDDECWDHEDRVKVSSLLEKAKQKILSDRGINKKTGRFEGFSSHVLYLPEGSGKSQLAREFVTGGFHKLLPYRDEYFRPQVVFACKSWKQVFEQHASFSKQLQAEGLHCRIALSLDAAVLQRFQTKLKRSAPRDYKVGEIDYPESIRAIRQNHPNLEEDFIKLTLDFLAKDPARFEDLAIPAIAHKSIQDSDQPFKLDKSPPKFVVADETAPAMIFTTFAQLRLLKVRRDCIPLNWIIWIDDPDSEELMDIKPSKNMTETNKGKFRVINDTTYAVRPEKQVLGLGFPTHRVIYTTTEKLTVEAICYKLRSQNKPCVVHGERVKVTGGKITILGTKAVQKKRDAILPLFTARRNLVLIADGLAAEYNHSNNKGVNSLRNNDLLIEVSIPHPATVKTFCDAFSIDFKKQGKEVGRTLMLDRMHQAIGRNSGYRTANAECVVLVDPNMHKHLLENCGYTFDTINSVIIDRTNKMTRRESRLSSNASELASEVMKFINGFLQYANDLRVIKADINKVLKAIDDDKKRTDYLIRLMVAISDQCKVWADVPPGANESRSEQQYRKLLQWLVTTFINPDDQQQVLERYRADLG</sequence>